<proteinExistence type="predicted"/>
<keyword evidence="2" id="KW-1133">Transmembrane helix</keyword>
<keyword evidence="2" id="KW-0472">Membrane</keyword>
<gene>
    <name evidence="4 5" type="primary">LOC117141066</name>
</gene>
<dbReference type="GeneID" id="117141066"/>
<feature type="region of interest" description="Disordered" evidence="1">
    <location>
        <begin position="44"/>
        <end position="82"/>
    </location>
</feature>
<evidence type="ECO:0000256" key="2">
    <source>
        <dbReference type="SAM" id="Phobius"/>
    </source>
</evidence>
<evidence type="ECO:0000313" key="5">
    <source>
        <dbReference type="RefSeq" id="XP_033160253.1"/>
    </source>
</evidence>
<keyword evidence="3" id="KW-1185">Reference proteome</keyword>
<keyword evidence="2" id="KW-0812">Transmembrane</keyword>
<evidence type="ECO:0000256" key="1">
    <source>
        <dbReference type="SAM" id="MobiDB-lite"/>
    </source>
</evidence>
<feature type="transmembrane region" description="Helical" evidence="2">
    <location>
        <begin position="21"/>
        <end position="37"/>
    </location>
</feature>
<dbReference type="RefSeq" id="XP_033160253.1">
    <property type="nucleotide sequence ID" value="XM_033304362.1"/>
</dbReference>
<accession>A0A6P8JU22</accession>
<evidence type="ECO:0000313" key="4">
    <source>
        <dbReference type="RefSeq" id="XP_033160252.1"/>
    </source>
</evidence>
<organism evidence="3 4">
    <name type="scientific">Drosophila mauritiana</name>
    <name type="common">Fruit fly</name>
    <dbReference type="NCBI Taxonomy" id="7226"/>
    <lineage>
        <taxon>Eukaryota</taxon>
        <taxon>Metazoa</taxon>
        <taxon>Ecdysozoa</taxon>
        <taxon>Arthropoda</taxon>
        <taxon>Hexapoda</taxon>
        <taxon>Insecta</taxon>
        <taxon>Pterygota</taxon>
        <taxon>Neoptera</taxon>
        <taxon>Endopterygota</taxon>
        <taxon>Diptera</taxon>
        <taxon>Brachycera</taxon>
        <taxon>Muscomorpha</taxon>
        <taxon>Ephydroidea</taxon>
        <taxon>Drosophilidae</taxon>
        <taxon>Drosophila</taxon>
        <taxon>Sophophora</taxon>
    </lineage>
</organism>
<name>A0A6P8JU22_DROMA</name>
<dbReference type="Proteomes" id="UP000515162">
    <property type="component" value="Chromosome 3L"/>
</dbReference>
<dbReference type="RefSeq" id="XP_033160252.1">
    <property type="nucleotide sequence ID" value="XM_033304361.1"/>
</dbReference>
<reference evidence="4 5" key="1">
    <citation type="submission" date="2025-04" db="UniProtKB">
        <authorList>
            <consortium name="RefSeq"/>
        </authorList>
    </citation>
    <scope>IDENTIFICATION</scope>
    <source>
        <strain evidence="4 5">Mau12</strain>
        <tissue evidence="4 5">Whole Body</tissue>
    </source>
</reference>
<evidence type="ECO:0000313" key="3">
    <source>
        <dbReference type="Proteomes" id="UP000515162"/>
    </source>
</evidence>
<dbReference type="AlphaFoldDB" id="A0A6P8JU22"/>
<feature type="transmembrane region" description="Helical" evidence="2">
    <location>
        <begin position="143"/>
        <end position="169"/>
    </location>
</feature>
<feature type="transmembrane region" description="Helical" evidence="2">
    <location>
        <begin position="115"/>
        <end position="136"/>
    </location>
</feature>
<protein>
    <submittedName>
        <fullName evidence="4 5">Uncharacterized protein LOC117141066</fullName>
    </submittedName>
</protein>
<feature type="compositionally biased region" description="Polar residues" evidence="1">
    <location>
        <begin position="68"/>
        <end position="82"/>
    </location>
</feature>
<sequence length="417" mass="46634">MTRAFSRSLGKREQKRERTWCSTRVIVAPLCLFSWVARTRWREGRKRSKDGERSGARKRGSKRDGETMAQTNNNSDSSRQNVHVTSAEGVADVPMIMLMNKDNADVASERTSKTFSSLSLITILDVSIFPGCLFIIGICICIIIAIAIAIAIVIIIIMGNVVLVVPVLLHCCSSCVSCVGESVNLTLPGVHAPPLSLTSTSTHTHTHTRVYMYLRALHRTHTRTQWQLHPYNPLASNILLARGNCCCSSLTSEYCSQLGILLTPQKGLTSALSLSLATAICRSIVSCALGASSVKAFPLAPKEKRQRSRRRQRLLPWQLYQCHEMLFPENNPKEMLHTHTHPRHVCECMCATSSSNNCVHVNPGLFHLPIWSTVLRIAPRIRSPRAEKPAGTNFVRLMMIIMLPLAWRTEKKYQPNW</sequence>